<dbReference type="FunFam" id="2.10.25.10:FF:000038">
    <property type="entry name" value="Fibrillin 2"/>
    <property type="match status" value="1"/>
</dbReference>
<dbReference type="InterPro" id="IPR049883">
    <property type="entry name" value="NOTCH1_EGF-like"/>
</dbReference>
<dbReference type="PROSITE" id="PS50011">
    <property type="entry name" value="PROTEIN_KINASE_DOM"/>
    <property type="match status" value="1"/>
</dbReference>
<proteinExistence type="predicted"/>
<keyword evidence="13" id="KW-0472">Membrane</keyword>
<dbReference type="Pfam" id="PF13947">
    <property type="entry name" value="GUB_WAK_bind"/>
    <property type="match status" value="1"/>
</dbReference>
<dbReference type="GO" id="GO:0030247">
    <property type="term" value="F:polysaccharide binding"/>
    <property type="evidence" value="ECO:0007669"/>
    <property type="project" value="InterPro"/>
</dbReference>
<keyword evidence="23" id="KW-1185">Reference proteome</keyword>
<evidence type="ECO:0000256" key="6">
    <source>
        <dbReference type="ARBA" id="ARBA00022692"/>
    </source>
</evidence>
<feature type="domain" description="EGF-like" evidence="21">
    <location>
        <begin position="284"/>
        <end position="324"/>
    </location>
</feature>
<keyword evidence="7 19" id="KW-0732">Signal</keyword>
<dbReference type="PANTHER" id="PTHR27005:SF402">
    <property type="entry name" value="PROTEIN KINASE DOMAIN-CONTAINING PROTEIN"/>
    <property type="match status" value="1"/>
</dbReference>
<dbReference type="STRING" id="109376.A0A0D3DQQ7"/>
<keyword evidence="6" id="KW-0812">Transmembrane</keyword>
<keyword evidence="9" id="KW-0547">Nucleotide-binding</keyword>
<dbReference type="PROSITE" id="PS01187">
    <property type="entry name" value="EGF_CA"/>
    <property type="match status" value="1"/>
</dbReference>
<dbReference type="InterPro" id="IPR018097">
    <property type="entry name" value="EGF_Ca-bd_CS"/>
</dbReference>
<dbReference type="Gramene" id="Bo8g070700.1">
    <property type="protein sequence ID" value="Bo8g070700.1"/>
    <property type="gene ID" value="Bo8g070700"/>
</dbReference>
<keyword evidence="3 18" id="KW-0245">EGF-like domain</keyword>
<evidence type="ECO:0000256" key="5">
    <source>
        <dbReference type="ARBA" id="ARBA00022679"/>
    </source>
</evidence>
<dbReference type="SUPFAM" id="SSF57196">
    <property type="entry name" value="EGF/Laminin"/>
    <property type="match status" value="1"/>
</dbReference>
<evidence type="ECO:0000256" key="14">
    <source>
        <dbReference type="ARBA" id="ARBA00023157"/>
    </source>
</evidence>
<keyword evidence="12" id="KW-1133">Transmembrane helix</keyword>
<dbReference type="InterPro" id="IPR000152">
    <property type="entry name" value="EGF-type_Asp/Asn_hydroxyl_site"/>
</dbReference>
<dbReference type="CDD" id="cd00054">
    <property type="entry name" value="EGF_CA"/>
    <property type="match status" value="1"/>
</dbReference>
<evidence type="ECO:0000313" key="23">
    <source>
        <dbReference type="Proteomes" id="UP000032141"/>
    </source>
</evidence>
<dbReference type="InterPro" id="IPR045274">
    <property type="entry name" value="WAK-like"/>
</dbReference>
<keyword evidence="15" id="KW-0325">Glycoprotein</keyword>
<evidence type="ECO:0000256" key="12">
    <source>
        <dbReference type="ARBA" id="ARBA00022989"/>
    </source>
</evidence>
<organism evidence="22 23">
    <name type="scientific">Brassica oleracea var. oleracea</name>
    <dbReference type="NCBI Taxonomy" id="109376"/>
    <lineage>
        <taxon>Eukaryota</taxon>
        <taxon>Viridiplantae</taxon>
        <taxon>Streptophyta</taxon>
        <taxon>Embryophyta</taxon>
        <taxon>Tracheophyta</taxon>
        <taxon>Spermatophyta</taxon>
        <taxon>Magnoliopsida</taxon>
        <taxon>eudicotyledons</taxon>
        <taxon>Gunneridae</taxon>
        <taxon>Pentapetalae</taxon>
        <taxon>rosids</taxon>
        <taxon>malvids</taxon>
        <taxon>Brassicales</taxon>
        <taxon>Brassicaceae</taxon>
        <taxon>Brassiceae</taxon>
        <taxon>Brassica</taxon>
    </lineage>
</organism>
<dbReference type="InterPro" id="IPR011009">
    <property type="entry name" value="Kinase-like_dom_sf"/>
</dbReference>
<keyword evidence="8" id="KW-0677">Repeat</keyword>
<evidence type="ECO:0000256" key="4">
    <source>
        <dbReference type="ARBA" id="ARBA00022553"/>
    </source>
</evidence>
<evidence type="ECO:0000256" key="9">
    <source>
        <dbReference type="ARBA" id="ARBA00022741"/>
    </source>
</evidence>
<dbReference type="PROSITE" id="PS00010">
    <property type="entry name" value="ASX_HYDROXYL"/>
    <property type="match status" value="1"/>
</dbReference>
<evidence type="ECO:0000256" key="1">
    <source>
        <dbReference type="ARBA" id="ARBA00004479"/>
    </source>
</evidence>
<dbReference type="InterPro" id="IPR001881">
    <property type="entry name" value="EGF-like_Ca-bd_dom"/>
</dbReference>
<dbReference type="GO" id="GO:0005509">
    <property type="term" value="F:calcium ion binding"/>
    <property type="evidence" value="ECO:0007669"/>
    <property type="project" value="InterPro"/>
</dbReference>
<accession>A0A0D3DQQ7</accession>
<comment type="caution">
    <text evidence="18">Lacks conserved residue(s) required for the propagation of feature annotation.</text>
</comment>
<feature type="domain" description="Protein kinase" evidence="20">
    <location>
        <begin position="201"/>
        <end position="520"/>
    </location>
</feature>
<sequence length="562" mass="62366">MKVHGVFLVAVFFYLAYTQLISGQPLKDCQTSCGNVTVEYPFGTSPGCYYADDPSFKLTCSDKEKLFFRRNLEVINISHSGELRGWNNISYTCYNSQGNVSTYRHKSYRLGNLSLSGKNKFNVVGCNALALLSTFGTQNYSTGCLSACDSPPAVNGDCNGAGCCRTDVSDPLGSYLFLTRPSRLDNMTSVFDFNPCTYAFLAESDTFHFDALGDLRNLRNVSQFPLVLDWSIGNQTCEQVGNKSICSMSNSLCFNSTRGTGYNCKCLEGFEGNPYLSNEHGCRDINECTSTIHKHNCSDPSTCRNKDGGFYCKCKSGYRLDTTTMSCKRKDFGWATILLAVEIAGTLAYLHSSASIPIVHRDVKTANILLDKNLTAKVADFGASRLIPMDKEQLTTMVQGTLGYLDPEYYNTGLLNEKSDVYSFGVVLMELLSGQKALCFERPQQSKHLVNYVASAMKENRLHEVIDVKVMTEDNNREIKEVARIAVECTRLMGEERPKMKEVAAELEGLRVAKAKHQWSDQYPEETEHLVGVQIISAQGDSSSIGYDSIKNVARLHIEAGR</sequence>
<feature type="signal peptide" evidence="19">
    <location>
        <begin position="1"/>
        <end position="23"/>
    </location>
</feature>
<evidence type="ECO:0000256" key="3">
    <source>
        <dbReference type="ARBA" id="ARBA00022536"/>
    </source>
</evidence>
<evidence type="ECO:0000256" key="11">
    <source>
        <dbReference type="ARBA" id="ARBA00022840"/>
    </source>
</evidence>
<evidence type="ECO:0000256" key="13">
    <source>
        <dbReference type="ARBA" id="ARBA00023136"/>
    </source>
</evidence>
<evidence type="ECO:0000256" key="10">
    <source>
        <dbReference type="ARBA" id="ARBA00022777"/>
    </source>
</evidence>
<dbReference type="InterPro" id="IPR001245">
    <property type="entry name" value="Ser-Thr/Tyr_kinase_cat_dom"/>
</dbReference>
<evidence type="ECO:0000256" key="19">
    <source>
        <dbReference type="SAM" id="SignalP"/>
    </source>
</evidence>
<evidence type="ECO:0000256" key="16">
    <source>
        <dbReference type="ARBA" id="ARBA00047558"/>
    </source>
</evidence>
<feature type="chain" id="PRO_5002259899" description="Protein kinase domain-containing protein" evidence="19">
    <location>
        <begin position="24"/>
        <end position="562"/>
    </location>
</feature>
<dbReference type="SMART" id="SM00179">
    <property type="entry name" value="EGF_CA"/>
    <property type="match status" value="1"/>
</dbReference>
<reference evidence="22" key="2">
    <citation type="submission" date="2015-03" db="UniProtKB">
        <authorList>
            <consortium name="EnsemblPlants"/>
        </authorList>
    </citation>
    <scope>IDENTIFICATION</scope>
</reference>
<dbReference type="OMA" id="FIMETKS"/>
<keyword evidence="10" id="KW-0418">Kinase</keyword>
<evidence type="ECO:0000256" key="17">
    <source>
        <dbReference type="ARBA" id="ARBA00047951"/>
    </source>
</evidence>
<dbReference type="eggNOG" id="ENOG502QQPF">
    <property type="taxonomic scope" value="Eukaryota"/>
</dbReference>
<dbReference type="InterPro" id="IPR008271">
    <property type="entry name" value="Ser/Thr_kinase_AS"/>
</dbReference>
<dbReference type="GO" id="GO:0005886">
    <property type="term" value="C:plasma membrane"/>
    <property type="evidence" value="ECO:0007669"/>
    <property type="project" value="TreeGrafter"/>
</dbReference>
<dbReference type="Gene3D" id="1.10.510.10">
    <property type="entry name" value="Transferase(Phosphotransferase) domain 1"/>
    <property type="match status" value="1"/>
</dbReference>
<evidence type="ECO:0000256" key="8">
    <source>
        <dbReference type="ARBA" id="ARBA00022737"/>
    </source>
</evidence>
<dbReference type="PROSITE" id="PS00108">
    <property type="entry name" value="PROTEIN_KINASE_ST"/>
    <property type="match status" value="1"/>
</dbReference>
<dbReference type="InterPro" id="IPR000719">
    <property type="entry name" value="Prot_kinase_dom"/>
</dbReference>
<evidence type="ECO:0000256" key="15">
    <source>
        <dbReference type="ARBA" id="ARBA00023180"/>
    </source>
</evidence>
<evidence type="ECO:0000313" key="22">
    <source>
        <dbReference type="EnsemblPlants" id="Bo8g070700.1"/>
    </source>
</evidence>
<name>A0A0D3DQQ7_BRAOL</name>
<comment type="catalytic activity">
    <reaction evidence="16">
        <text>L-seryl-[protein] + ATP = O-phospho-L-seryl-[protein] + ADP + H(+)</text>
        <dbReference type="Rhea" id="RHEA:17989"/>
        <dbReference type="Rhea" id="RHEA-COMP:9863"/>
        <dbReference type="Rhea" id="RHEA-COMP:11604"/>
        <dbReference type="ChEBI" id="CHEBI:15378"/>
        <dbReference type="ChEBI" id="CHEBI:29999"/>
        <dbReference type="ChEBI" id="CHEBI:30616"/>
        <dbReference type="ChEBI" id="CHEBI:83421"/>
        <dbReference type="ChEBI" id="CHEBI:456216"/>
    </reaction>
</comment>
<keyword evidence="2" id="KW-0723">Serine/threonine-protein kinase</keyword>
<keyword evidence="11" id="KW-0067">ATP-binding</keyword>
<evidence type="ECO:0000256" key="7">
    <source>
        <dbReference type="ARBA" id="ARBA00022729"/>
    </source>
</evidence>
<dbReference type="AlphaFoldDB" id="A0A0D3DQQ7"/>
<dbReference type="GO" id="GO:0005524">
    <property type="term" value="F:ATP binding"/>
    <property type="evidence" value="ECO:0007669"/>
    <property type="project" value="UniProtKB-KW"/>
</dbReference>
<protein>
    <recommendedName>
        <fullName evidence="24">Protein kinase domain-containing protein</fullName>
    </recommendedName>
</protein>
<keyword evidence="5" id="KW-0808">Transferase</keyword>
<evidence type="ECO:0000256" key="18">
    <source>
        <dbReference type="PROSITE-ProRule" id="PRU00076"/>
    </source>
</evidence>
<dbReference type="EnsemblPlants" id="Bo8g070700.1">
    <property type="protein sequence ID" value="Bo8g070700.1"/>
    <property type="gene ID" value="Bo8g070700"/>
</dbReference>
<dbReference type="GO" id="GO:0004674">
    <property type="term" value="F:protein serine/threonine kinase activity"/>
    <property type="evidence" value="ECO:0007669"/>
    <property type="project" value="UniProtKB-KW"/>
</dbReference>
<dbReference type="InterPro" id="IPR025287">
    <property type="entry name" value="WAK_GUB"/>
</dbReference>
<dbReference type="SMART" id="SM00220">
    <property type="entry name" value="S_TKc"/>
    <property type="match status" value="1"/>
</dbReference>
<reference evidence="22 23" key="1">
    <citation type="journal article" date="2014" name="Genome Biol.">
        <title>Transcriptome and methylome profiling reveals relics of genome dominance in the mesopolyploid Brassica oleracea.</title>
        <authorList>
            <person name="Parkin I.A."/>
            <person name="Koh C."/>
            <person name="Tang H."/>
            <person name="Robinson S.J."/>
            <person name="Kagale S."/>
            <person name="Clarke W.E."/>
            <person name="Town C.D."/>
            <person name="Nixon J."/>
            <person name="Krishnakumar V."/>
            <person name="Bidwell S.L."/>
            <person name="Denoeud F."/>
            <person name="Belcram H."/>
            <person name="Links M.G."/>
            <person name="Just J."/>
            <person name="Clarke C."/>
            <person name="Bender T."/>
            <person name="Huebert T."/>
            <person name="Mason A.S."/>
            <person name="Pires J.C."/>
            <person name="Barker G."/>
            <person name="Moore J."/>
            <person name="Walley P.G."/>
            <person name="Manoli S."/>
            <person name="Batley J."/>
            <person name="Edwards D."/>
            <person name="Nelson M.N."/>
            <person name="Wang X."/>
            <person name="Paterson A.H."/>
            <person name="King G."/>
            <person name="Bancroft I."/>
            <person name="Chalhoub B."/>
            <person name="Sharpe A.G."/>
        </authorList>
    </citation>
    <scope>NUCLEOTIDE SEQUENCE</scope>
    <source>
        <strain evidence="22 23">cv. TO1000</strain>
    </source>
</reference>
<evidence type="ECO:0000259" key="21">
    <source>
        <dbReference type="PROSITE" id="PS50026"/>
    </source>
</evidence>
<dbReference type="SUPFAM" id="SSF56112">
    <property type="entry name" value="Protein kinase-like (PK-like)"/>
    <property type="match status" value="1"/>
</dbReference>
<evidence type="ECO:0008006" key="24">
    <source>
        <dbReference type="Google" id="ProtNLM"/>
    </source>
</evidence>
<evidence type="ECO:0000256" key="2">
    <source>
        <dbReference type="ARBA" id="ARBA00022527"/>
    </source>
</evidence>
<dbReference type="Pfam" id="PF07645">
    <property type="entry name" value="EGF_CA"/>
    <property type="match status" value="1"/>
</dbReference>
<dbReference type="InterPro" id="IPR000742">
    <property type="entry name" value="EGF"/>
</dbReference>
<dbReference type="Gene3D" id="2.10.25.10">
    <property type="entry name" value="Laminin"/>
    <property type="match status" value="1"/>
</dbReference>
<dbReference type="SMART" id="SM00181">
    <property type="entry name" value="EGF"/>
    <property type="match status" value="2"/>
</dbReference>
<keyword evidence="14" id="KW-1015">Disulfide bond</keyword>
<dbReference type="Proteomes" id="UP000032141">
    <property type="component" value="Chromosome C8"/>
</dbReference>
<dbReference type="PANTHER" id="PTHR27005">
    <property type="entry name" value="WALL-ASSOCIATED RECEPTOR KINASE-LIKE 21"/>
    <property type="match status" value="1"/>
</dbReference>
<dbReference type="GO" id="GO:0007166">
    <property type="term" value="P:cell surface receptor signaling pathway"/>
    <property type="evidence" value="ECO:0007669"/>
    <property type="project" value="InterPro"/>
</dbReference>
<evidence type="ECO:0000259" key="20">
    <source>
        <dbReference type="PROSITE" id="PS50011"/>
    </source>
</evidence>
<comment type="catalytic activity">
    <reaction evidence="17">
        <text>L-threonyl-[protein] + ATP = O-phospho-L-threonyl-[protein] + ADP + H(+)</text>
        <dbReference type="Rhea" id="RHEA:46608"/>
        <dbReference type="Rhea" id="RHEA-COMP:11060"/>
        <dbReference type="Rhea" id="RHEA-COMP:11605"/>
        <dbReference type="ChEBI" id="CHEBI:15378"/>
        <dbReference type="ChEBI" id="CHEBI:30013"/>
        <dbReference type="ChEBI" id="CHEBI:30616"/>
        <dbReference type="ChEBI" id="CHEBI:61977"/>
        <dbReference type="ChEBI" id="CHEBI:456216"/>
    </reaction>
</comment>
<comment type="subcellular location">
    <subcellularLocation>
        <location evidence="1">Membrane</location>
        <topology evidence="1">Single-pass type I membrane protein</topology>
    </subcellularLocation>
</comment>
<keyword evidence="4" id="KW-0597">Phosphoprotein</keyword>
<dbReference type="HOGENOM" id="CLU_000288_43_5_1"/>
<dbReference type="PROSITE" id="PS50026">
    <property type="entry name" value="EGF_3"/>
    <property type="match status" value="1"/>
</dbReference>
<dbReference type="FunFam" id="1.10.510.10:FF:000084">
    <property type="entry name" value="Wall-associated receptor kinase 2"/>
    <property type="match status" value="1"/>
</dbReference>
<dbReference type="Pfam" id="PF07714">
    <property type="entry name" value="PK_Tyr_Ser-Thr"/>
    <property type="match status" value="1"/>
</dbReference>